<dbReference type="SUPFAM" id="SSF53474">
    <property type="entry name" value="alpha/beta-Hydrolases"/>
    <property type="match status" value="1"/>
</dbReference>
<dbReference type="Pfam" id="PF08386">
    <property type="entry name" value="Abhydrolase_4"/>
    <property type="match status" value="1"/>
</dbReference>
<keyword evidence="2" id="KW-0378">Hydrolase</keyword>
<dbReference type="InterPro" id="IPR029058">
    <property type="entry name" value="AB_hydrolase_fold"/>
</dbReference>
<keyword evidence="6" id="KW-1185">Reference proteome</keyword>
<evidence type="ECO:0000313" key="6">
    <source>
        <dbReference type="Proteomes" id="UP000807469"/>
    </source>
</evidence>
<name>A0A9P6CW20_9AGAR</name>
<dbReference type="PANTHER" id="PTHR43248">
    <property type="entry name" value="2-SUCCINYL-6-HYDROXY-2,4-CYCLOHEXADIENE-1-CARBOXYLATE SYNTHASE"/>
    <property type="match status" value="1"/>
</dbReference>
<comment type="similarity">
    <text evidence="1">Belongs to the peptidase S33 family.</text>
</comment>
<feature type="domain" description="Peptidase S33 tripeptidyl aminopeptidase-like C-terminal" evidence="4">
    <location>
        <begin position="424"/>
        <end position="524"/>
    </location>
</feature>
<feature type="domain" description="AB hydrolase-1" evidence="3">
    <location>
        <begin position="103"/>
        <end position="263"/>
    </location>
</feature>
<comment type="caution">
    <text evidence="5">The sequence shown here is derived from an EMBL/GenBank/DDBJ whole genome shotgun (WGS) entry which is preliminary data.</text>
</comment>
<dbReference type="InterPro" id="IPR013595">
    <property type="entry name" value="Pept_S33_TAP-like_C"/>
</dbReference>
<dbReference type="PANTHER" id="PTHR43248:SF25">
    <property type="entry name" value="AB HYDROLASE-1 DOMAIN-CONTAINING PROTEIN-RELATED"/>
    <property type="match status" value="1"/>
</dbReference>
<dbReference type="GO" id="GO:0016787">
    <property type="term" value="F:hydrolase activity"/>
    <property type="evidence" value="ECO:0007669"/>
    <property type="project" value="UniProtKB-KW"/>
</dbReference>
<gene>
    <name evidence="5" type="ORF">BDN70DRAFT_996546</name>
</gene>
<evidence type="ECO:0000313" key="5">
    <source>
        <dbReference type="EMBL" id="KAF9475285.1"/>
    </source>
</evidence>
<sequence length="596" mass="66267">MTRMIYTYLTAFIFGLIFVGYHTFLLSQSLGVEIASAREVKEDFRWDMLVGHRKLKWQDCYESQFQCARLLVPLNHSDPEGDQAGIALIRKRATVAPPHYRGPVLFNPGGPGESGVDLVRSAGELFSKILGPQFDIVGFDPRGVARSLPRVSSFKTELERELWYNSAGLITRECVRRAWARSHVLGKLAAENDDGYLRHINTDQTARDMLLIVEAHGQTKLQYWGFSYGSILGATFAAMFPDKIERLLIDGVADAENYYATLWSNNLEDTDKAMDHFHSGCASAGPDGCAFWAPTPEDVKKNLTALYDNIRHQPVSVRRKSRYGIVDYKTLHSAIFDSLYTPYTSFPKLAEGLAALTTGDGSIIFDMVNPKPPFECECSLPERPSVAKVEDGTIAILCNDGEDVPHDLESTKKYVEELTKSSRWGDLWARIRMDCVGWPRIPKDHFQGPFDANTSHPIMLIGNTADPVTPLRLAHKMSANFPGSAVLTQNSVGHCSIAAPSICTMKHVEDYFVNGNLPKHGTVCQPETGPFPGPLDIISGDDKGQISLHPMSEREKEIYDAVMDFIKAPAHVMMQMPGPLALPRRLSKPDSNCSKE</sequence>
<accession>A0A9P6CW20</accession>
<organism evidence="5 6">
    <name type="scientific">Pholiota conissans</name>
    <dbReference type="NCBI Taxonomy" id="109636"/>
    <lineage>
        <taxon>Eukaryota</taxon>
        <taxon>Fungi</taxon>
        <taxon>Dikarya</taxon>
        <taxon>Basidiomycota</taxon>
        <taxon>Agaricomycotina</taxon>
        <taxon>Agaricomycetes</taxon>
        <taxon>Agaricomycetidae</taxon>
        <taxon>Agaricales</taxon>
        <taxon>Agaricineae</taxon>
        <taxon>Strophariaceae</taxon>
        <taxon>Pholiota</taxon>
    </lineage>
</organism>
<dbReference type="OrthoDB" id="425534at2759"/>
<reference evidence="5" key="1">
    <citation type="submission" date="2020-11" db="EMBL/GenBank/DDBJ databases">
        <authorList>
            <consortium name="DOE Joint Genome Institute"/>
            <person name="Ahrendt S."/>
            <person name="Riley R."/>
            <person name="Andreopoulos W."/>
            <person name="Labutti K."/>
            <person name="Pangilinan J."/>
            <person name="Ruiz-Duenas F.J."/>
            <person name="Barrasa J.M."/>
            <person name="Sanchez-Garcia M."/>
            <person name="Camarero S."/>
            <person name="Miyauchi S."/>
            <person name="Serrano A."/>
            <person name="Linde D."/>
            <person name="Babiker R."/>
            <person name="Drula E."/>
            <person name="Ayuso-Fernandez I."/>
            <person name="Pacheco R."/>
            <person name="Padilla G."/>
            <person name="Ferreira P."/>
            <person name="Barriuso J."/>
            <person name="Kellner H."/>
            <person name="Castanera R."/>
            <person name="Alfaro M."/>
            <person name="Ramirez L."/>
            <person name="Pisabarro A.G."/>
            <person name="Kuo A."/>
            <person name="Tritt A."/>
            <person name="Lipzen A."/>
            <person name="He G."/>
            <person name="Yan M."/>
            <person name="Ng V."/>
            <person name="Cullen D."/>
            <person name="Martin F."/>
            <person name="Rosso M.-N."/>
            <person name="Henrissat B."/>
            <person name="Hibbett D."/>
            <person name="Martinez A.T."/>
            <person name="Grigoriev I.V."/>
        </authorList>
    </citation>
    <scope>NUCLEOTIDE SEQUENCE</scope>
    <source>
        <strain evidence="5">CIRM-BRFM 674</strain>
    </source>
</reference>
<dbReference type="AlphaFoldDB" id="A0A9P6CW20"/>
<dbReference type="Pfam" id="PF00561">
    <property type="entry name" value="Abhydrolase_1"/>
    <property type="match status" value="1"/>
</dbReference>
<protein>
    <submittedName>
        <fullName evidence="5">Uncharacterized protein</fullName>
    </submittedName>
</protein>
<dbReference type="EMBL" id="MU155339">
    <property type="protein sequence ID" value="KAF9475285.1"/>
    <property type="molecule type" value="Genomic_DNA"/>
</dbReference>
<evidence type="ECO:0000256" key="2">
    <source>
        <dbReference type="ARBA" id="ARBA00022801"/>
    </source>
</evidence>
<dbReference type="InterPro" id="IPR051601">
    <property type="entry name" value="Serine_prot/Carboxylest_S33"/>
</dbReference>
<evidence type="ECO:0000259" key="3">
    <source>
        <dbReference type="Pfam" id="PF00561"/>
    </source>
</evidence>
<proteinExistence type="inferred from homology"/>
<dbReference type="Gene3D" id="3.40.50.1820">
    <property type="entry name" value="alpha/beta hydrolase"/>
    <property type="match status" value="1"/>
</dbReference>
<dbReference type="Proteomes" id="UP000807469">
    <property type="component" value="Unassembled WGS sequence"/>
</dbReference>
<evidence type="ECO:0000256" key="1">
    <source>
        <dbReference type="ARBA" id="ARBA00010088"/>
    </source>
</evidence>
<dbReference type="InterPro" id="IPR000073">
    <property type="entry name" value="AB_hydrolase_1"/>
</dbReference>
<evidence type="ECO:0000259" key="4">
    <source>
        <dbReference type="Pfam" id="PF08386"/>
    </source>
</evidence>